<evidence type="ECO:0000256" key="1">
    <source>
        <dbReference type="ARBA" id="ARBA00010923"/>
    </source>
</evidence>
<dbReference type="InterPro" id="IPR000055">
    <property type="entry name" value="Restrct_endonuc_typeI_TRD"/>
</dbReference>
<reference evidence="6 7" key="1">
    <citation type="submission" date="2019-06" db="EMBL/GenBank/DDBJ databases">
        <title>Sequencing the genomes of 1000 actinobacteria strains.</title>
        <authorList>
            <person name="Klenk H.-P."/>
        </authorList>
    </citation>
    <scope>NUCLEOTIDE SEQUENCE [LARGE SCALE GENOMIC DNA]</scope>
    <source>
        <strain evidence="6 7">DSM 8251</strain>
    </source>
</reference>
<dbReference type="Proteomes" id="UP000316196">
    <property type="component" value="Unassembled WGS sequence"/>
</dbReference>
<dbReference type="SUPFAM" id="SSF116734">
    <property type="entry name" value="DNA methylase specificity domain"/>
    <property type="match status" value="2"/>
</dbReference>
<dbReference type="Gene3D" id="1.10.287.1120">
    <property type="entry name" value="Bipartite methylase S protein"/>
    <property type="match status" value="1"/>
</dbReference>
<gene>
    <name evidence="6" type="ORF">FB460_1676</name>
</gene>
<evidence type="ECO:0000256" key="3">
    <source>
        <dbReference type="ARBA" id="ARBA00023125"/>
    </source>
</evidence>
<dbReference type="AlphaFoldDB" id="A0A542ZC36"/>
<evidence type="ECO:0000256" key="4">
    <source>
        <dbReference type="SAM" id="Coils"/>
    </source>
</evidence>
<name>A0A542ZC36_9ACTN</name>
<evidence type="ECO:0000259" key="5">
    <source>
        <dbReference type="Pfam" id="PF01420"/>
    </source>
</evidence>
<evidence type="ECO:0000256" key="2">
    <source>
        <dbReference type="ARBA" id="ARBA00022747"/>
    </source>
</evidence>
<sequence length="417" mass="45290">MSEWREVAVEALCSRVTSGGTPSRKRADYYTDEGIPWVKSQELIGARIATTEEHISEAGLERSSAKLLPPDTVLLAMYGANVGQLGWLGVEATVNQAICAMVTDPKEADARFLYYALAGARERLVGNAHGAAQQNLSQQLIKPFKLAVPALATQQRIGAILRSIDELIENNRRRIEVLEKMARAIYREWFVKFRYPGHEGVPMVDSALGLIPDGWEVQPLAAIATVNGSSRKPGGDEVFRYLDISALSERHIGELEAIGGSSAPGRARRVVSPGDTVWATVRPNRRAHALLVAPDSDWIASTGLAVLTPSTVSPDFLFETSSATAFSDWLVGRATGSAYPAVRAKDFEEAPIVVPDVAVDAAFADKVSPMHDLSWRLRNECSRLAALRDLLLPKLVTGQIDISTLDLDALVARQVAE</sequence>
<evidence type="ECO:0000313" key="6">
    <source>
        <dbReference type="EMBL" id="TQL57831.1"/>
    </source>
</evidence>
<protein>
    <submittedName>
        <fullName evidence="6">Type I restriction enzyme S subunit</fullName>
    </submittedName>
</protein>
<dbReference type="GO" id="GO:0009307">
    <property type="term" value="P:DNA restriction-modification system"/>
    <property type="evidence" value="ECO:0007669"/>
    <property type="project" value="UniProtKB-KW"/>
</dbReference>
<comment type="similarity">
    <text evidence="1">Belongs to the type-I restriction system S methylase family.</text>
</comment>
<dbReference type="InterPro" id="IPR052021">
    <property type="entry name" value="Type-I_RS_S_subunit"/>
</dbReference>
<dbReference type="EMBL" id="VFOR01000002">
    <property type="protein sequence ID" value="TQL57831.1"/>
    <property type="molecule type" value="Genomic_DNA"/>
</dbReference>
<keyword evidence="4" id="KW-0175">Coiled coil</keyword>
<dbReference type="GO" id="GO:0003677">
    <property type="term" value="F:DNA binding"/>
    <property type="evidence" value="ECO:0007669"/>
    <property type="project" value="UniProtKB-KW"/>
</dbReference>
<dbReference type="PANTHER" id="PTHR30408:SF13">
    <property type="entry name" value="TYPE I RESTRICTION ENZYME HINDI SPECIFICITY SUBUNIT"/>
    <property type="match status" value="1"/>
</dbReference>
<accession>A0A542ZC36</accession>
<feature type="domain" description="Type I restriction modification DNA specificity" evidence="5">
    <location>
        <begin position="1"/>
        <end position="179"/>
    </location>
</feature>
<dbReference type="RefSeq" id="WP_142093659.1">
    <property type="nucleotide sequence ID" value="NZ_BAAAMD010000004.1"/>
</dbReference>
<dbReference type="REBASE" id="415731">
    <property type="entry name" value="S.Pin8251ORF1677P"/>
</dbReference>
<evidence type="ECO:0000313" key="7">
    <source>
        <dbReference type="Proteomes" id="UP000316196"/>
    </source>
</evidence>
<keyword evidence="3" id="KW-0238">DNA-binding</keyword>
<keyword evidence="7" id="KW-1185">Reference proteome</keyword>
<proteinExistence type="inferred from homology"/>
<dbReference type="InterPro" id="IPR044946">
    <property type="entry name" value="Restrct_endonuc_typeI_TRD_sf"/>
</dbReference>
<dbReference type="CDD" id="cd17500">
    <property type="entry name" value="RMtype1_S_MmaGORF2198P_TRD1-CR1_like"/>
    <property type="match status" value="1"/>
</dbReference>
<comment type="caution">
    <text evidence="6">The sequence shown here is derived from an EMBL/GenBank/DDBJ whole genome shotgun (WGS) entry which is preliminary data.</text>
</comment>
<feature type="coiled-coil region" evidence="4">
    <location>
        <begin position="161"/>
        <end position="188"/>
    </location>
</feature>
<dbReference type="PANTHER" id="PTHR30408">
    <property type="entry name" value="TYPE-1 RESTRICTION ENZYME ECOKI SPECIFICITY PROTEIN"/>
    <property type="match status" value="1"/>
</dbReference>
<keyword evidence="2" id="KW-0680">Restriction system</keyword>
<dbReference type="Pfam" id="PF01420">
    <property type="entry name" value="Methylase_S"/>
    <property type="match status" value="1"/>
</dbReference>
<dbReference type="Gene3D" id="3.90.220.20">
    <property type="entry name" value="DNA methylase specificity domains"/>
    <property type="match status" value="2"/>
</dbReference>
<dbReference type="OrthoDB" id="3197085at2"/>
<organism evidence="6 7">
    <name type="scientific">Propioniferax innocua</name>
    <dbReference type="NCBI Taxonomy" id="1753"/>
    <lineage>
        <taxon>Bacteria</taxon>
        <taxon>Bacillati</taxon>
        <taxon>Actinomycetota</taxon>
        <taxon>Actinomycetes</taxon>
        <taxon>Propionibacteriales</taxon>
        <taxon>Propionibacteriaceae</taxon>
        <taxon>Propioniferax</taxon>
    </lineage>
</organism>